<dbReference type="PhylomeDB" id="A7RSW0"/>
<dbReference type="OMA" id="CKIECET"/>
<dbReference type="InParanoid" id="A7RSW0"/>
<dbReference type="PRINTS" id="PR01415">
    <property type="entry name" value="ANKYRIN"/>
</dbReference>
<dbReference type="InterPro" id="IPR002110">
    <property type="entry name" value="Ankyrin_rpt"/>
</dbReference>
<dbReference type="HOGENOM" id="CLU_000134_45_9_1"/>
<dbReference type="Pfam" id="PF12796">
    <property type="entry name" value="Ank_2"/>
    <property type="match status" value="1"/>
</dbReference>
<dbReference type="PANTHER" id="PTHR24171">
    <property type="entry name" value="ANKYRIN REPEAT DOMAIN-CONTAINING PROTEIN 39-RELATED"/>
    <property type="match status" value="1"/>
</dbReference>
<keyword evidence="2 3" id="KW-0040">ANK repeat</keyword>
<evidence type="ECO:0000313" key="5">
    <source>
        <dbReference type="Proteomes" id="UP000001593"/>
    </source>
</evidence>
<gene>
    <name evidence="4" type="ORF">NEMVEDRAFT_v1g92292</name>
</gene>
<keyword evidence="1" id="KW-0677">Repeat</keyword>
<dbReference type="PROSITE" id="PS50297">
    <property type="entry name" value="ANK_REP_REGION"/>
    <property type="match status" value="2"/>
</dbReference>
<accession>A7RSW0</accession>
<dbReference type="KEGG" id="nve:5517546"/>
<feature type="repeat" description="ANK" evidence="3">
    <location>
        <begin position="1"/>
        <end position="32"/>
    </location>
</feature>
<dbReference type="eggNOG" id="KOG4177">
    <property type="taxonomic scope" value="Eukaryota"/>
</dbReference>
<name>A7RSW0_NEMVE</name>
<evidence type="ECO:0000313" key="4">
    <source>
        <dbReference type="EMBL" id="EDO45485.1"/>
    </source>
</evidence>
<protein>
    <submittedName>
        <fullName evidence="4">Uncharacterized protein</fullName>
    </submittedName>
</protein>
<dbReference type="InterPro" id="IPR036770">
    <property type="entry name" value="Ankyrin_rpt-contain_sf"/>
</dbReference>
<dbReference type="PROSITE" id="PS50088">
    <property type="entry name" value="ANK_REPEAT"/>
    <property type="match status" value="2"/>
</dbReference>
<organism evidence="4 5">
    <name type="scientific">Nematostella vectensis</name>
    <name type="common">Starlet sea anemone</name>
    <dbReference type="NCBI Taxonomy" id="45351"/>
    <lineage>
        <taxon>Eukaryota</taxon>
        <taxon>Metazoa</taxon>
        <taxon>Cnidaria</taxon>
        <taxon>Anthozoa</taxon>
        <taxon>Hexacorallia</taxon>
        <taxon>Actiniaria</taxon>
        <taxon>Edwardsiidae</taxon>
        <taxon>Nematostella</taxon>
    </lineage>
</organism>
<proteinExistence type="predicted"/>
<dbReference type="Gene3D" id="1.25.40.20">
    <property type="entry name" value="Ankyrin repeat-containing domain"/>
    <property type="match status" value="1"/>
</dbReference>
<dbReference type="EMBL" id="DS469535">
    <property type="protein sequence ID" value="EDO45485.1"/>
    <property type="molecule type" value="Genomic_DNA"/>
</dbReference>
<dbReference type="SUPFAM" id="SSF48403">
    <property type="entry name" value="Ankyrin repeat"/>
    <property type="match status" value="1"/>
</dbReference>
<dbReference type="Proteomes" id="UP000001593">
    <property type="component" value="Unassembled WGS sequence"/>
</dbReference>
<dbReference type="SMART" id="SM00248">
    <property type="entry name" value="ANK"/>
    <property type="match status" value="2"/>
</dbReference>
<evidence type="ECO:0000256" key="2">
    <source>
        <dbReference type="ARBA" id="ARBA00023043"/>
    </source>
</evidence>
<feature type="non-terminal residue" evidence="4">
    <location>
        <position position="1"/>
    </location>
</feature>
<dbReference type="STRING" id="45351.A7RSW0"/>
<sequence>GFTPLHIAVVYGHWEIVKLLLDEGADVEAQTKNGYQPLHLAAQYGHKIIIEILLQRGAPPDALTSVSKLR</sequence>
<dbReference type="AlphaFoldDB" id="A7RSW0"/>
<reference evidence="4 5" key="1">
    <citation type="journal article" date="2007" name="Science">
        <title>Sea anemone genome reveals ancestral eumetazoan gene repertoire and genomic organization.</title>
        <authorList>
            <person name="Putnam N.H."/>
            <person name="Srivastava M."/>
            <person name="Hellsten U."/>
            <person name="Dirks B."/>
            <person name="Chapman J."/>
            <person name="Salamov A."/>
            <person name="Terry A."/>
            <person name="Shapiro H."/>
            <person name="Lindquist E."/>
            <person name="Kapitonov V.V."/>
            <person name="Jurka J."/>
            <person name="Genikhovich G."/>
            <person name="Grigoriev I.V."/>
            <person name="Lucas S.M."/>
            <person name="Steele R.E."/>
            <person name="Finnerty J.R."/>
            <person name="Technau U."/>
            <person name="Martindale M.Q."/>
            <person name="Rokhsar D.S."/>
        </authorList>
    </citation>
    <scope>NUCLEOTIDE SEQUENCE [LARGE SCALE GENOMIC DNA]</scope>
    <source>
        <strain evidence="5">CH2 X CH6</strain>
    </source>
</reference>
<keyword evidence="5" id="KW-1185">Reference proteome</keyword>
<evidence type="ECO:0000256" key="3">
    <source>
        <dbReference type="PROSITE-ProRule" id="PRU00023"/>
    </source>
</evidence>
<feature type="repeat" description="ANK" evidence="3">
    <location>
        <begin position="33"/>
        <end position="65"/>
    </location>
</feature>
<evidence type="ECO:0000256" key="1">
    <source>
        <dbReference type="ARBA" id="ARBA00022737"/>
    </source>
</evidence>